<dbReference type="AlphaFoldDB" id="A0A2N0ZK35"/>
<sequence length="244" mass="27423">MSVLVPRGKDQSKPVSALIKEYGGLPVEIPLIAFRPTSIAKHIDSIDLEKFDWLIFTSSVTVDIFFSAKDASANLPRIAVIGKKTEKTLRKYGYHADFIPKVFVAESFVEEFAEQVAEGTNILLPKGNLAREYIKQGLAEHGADVEELVIYETFFPQESKKLLHEKIARKEIDILLFTSPSTINHFMHVVRDGHLEKQIKHCIIGCIGPVSKERAVEQGLTVHAMPDSYTVHDLLKSIITYINH</sequence>
<dbReference type="Pfam" id="PF02602">
    <property type="entry name" value="HEM4"/>
    <property type="match status" value="1"/>
</dbReference>
<dbReference type="Gene3D" id="3.40.50.10090">
    <property type="match status" value="2"/>
</dbReference>
<accession>A0A2N0ZK35</accession>
<dbReference type="Proteomes" id="UP000233343">
    <property type="component" value="Unassembled WGS sequence"/>
</dbReference>
<dbReference type="InterPro" id="IPR036108">
    <property type="entry name" value="4pyrrol_syn_uPrphyn_synt_sf"/>
</dbReference>
<dbReference type="InterPro" id="IPR039793">
    <property type="entry name" value="UROS/Hem4"/>
</dbReference>
<comment type="similarity">
    <text evidence="2 9">Belongs to the uroporphyrinogen-III synthase family.</text>
</comment>
<evidence type="ECO:0000256" key="2">
    <source>
        <dbReference type="ARBA" id="ARBA00008133"/>
    </source>
</evidence>
<evidence type="ECO:0000256" key="9">
    <source>
        <dbReference type="RuleBase" id="RU366031"/>
    </source>
</evidence>
<comment type="catalytic activity">
    <reaction evidence="8 9">
        <text>hydroxymethylbilane = uroporphyrinogen III + H2O</text>
        <dbReference type="Rhea" id="RHEA:18965"/>
        <dbReference type="ChEBI" id="CHEBI:15377"/>
        <dbReference type="ChEBI" id="CHEBI:57308"/>
        <dbReference type="ChEBI" id="CHEBI:57845"/>
        <dbReference type="EC" id="4.2.1.75"/>
    </reaction>
</comment>
<protein>
    <recommendedName>
        <fullName evidence="7 9">Uroporphyrinogen-III synthase</fullName>
        <ecNumber evidence="3 9">4.2.1.75</ecNumber>
    </recommendedName>
</protein>
<name>A0A2N0ZK35_9BACI</name>
<reference evidence="11 12" key="1">
    <citation type="journal article" date="2010" name="Int. J. Syst. Evol. Microbiol.">
        <title>Bacillus horneckiae sp. nov., isolated from a spacecraft-assembly clean room.</title>
        <authorList>
            <person name="Vaishampayan P."/>
            <person name="Probst A."/>
            <person name="Krishnamurthi S."/>
            <person name="Ghosh S."/>
            <person name="Osman S."/>
            <person name="McDowall A."/>
            <person name="Ruckmani A."/>
            <person name="Mayilraj S."/>
            <person name="Venkateswaran K."/>
        </authorList>
    </citation>
    <scope>NUCLEOTIDE SEQUENCE [LARGE SCALE GENOMIC DNA]</scope>
    <source>
        <strain evidence="12">1PO1SC</strain>
    </source>
</reference>
<dbReference type="PANTHER" id="PTHR38042">
    <property type="entry name" value="UROPORPHYRINOGEN-III SYNTHASE, CHLOROPLASTIC"/>
    <property type="match status" value="1"/>
</dbReference>
<evidence type="ECO:0000256" key="1">
    <source>
        <dbReference type="ARBA" id="ARBA00004772"/>
    </source>
</evidence>
<keyword evidence="4 9" id="KW-0456">Lyase</keyword>
<comment type="function">
    <text evidence="6 9">Catalyzes cyclization of the linear tetrapyrrole, hydroxymethylbilane, to the macrocyclic uroporphyrinogen III.</text>
</comment>
<evidence type="ECO:0000256" key="5">
    <source>
        <dbReference type="ARBA" id="ARBA00023244"/>
    </source>
</evidence>
<dbReference type="UniPathway" id="UPA00251">
    <property type="reaction ID" value="UER00320"/>
</dbReference>
<evidence type="ECO:0000313" key="11">
    <source>
        <dbReference type="EMBL" id="PKG29882.1"/>
    </source>
</evidence>
<dbReference type="GO" id="GO:0006780">
    <property type="term" value="P:uroporphyrinogen III biosynthetic process"/>
    <property type="evidence" value="ECO:0007669"/>
    <property type="project" value="UniProtKB-UniRule"/>
</dbReference>
<comment type="pathway">
    <text evidence="1 9">Porphyrin-containing compound metabolism; protoporphyrin-IX biosynthesis; coproporphyrinogen-III from 5-aminolevulinate: step 3/4.</text>
</comment>
<dbReference type="GO" id="GO:0004852">
    <property type="term" value="F:uroporphyrinogen-III synthase activity"/>
    <property type="evidence" value="ECO:0007669"/>
    <property type="project" value="UniProtKB-UniRule"/>
</dbReference>
<evidence type="ECO:0000256" key="4">
    <source>
        <dbReference type="ARBA" id="ARBA00023239"/>
    </source>
</evidence>
<dbReference type="CDD" id="cd06578">
    <property type="entry name" value="HemD"/>
    <property type="match status" value="1"/>
</dbReference>
<dbReference type="PANTHER" id="PTHR38042:SF1">
    <property type="entry name" value="UROPORPHYRINOGEN-III SYNTHASE, CHLOROPLASTIC"/>
    <property type="match status" value="1"/>
</dbReference>
<dbReference type="GO" id="GO:0006782">
    <property type="term" value="P:protoporphyrinogen IX biosynthetic process"/>
    <property type="evidence" value="ECO:0007669"/>
    <property type="project" value="UniProtKB-UniRule"/>
</dbReference>
<feature type="domain" description="Tetrapyrrole biosynthesis uroporphyrinogen III synthase" evidence="10">
    <location>
        <begin position="15"/>
        <end position="235"/>
    </location>
</feature>
<dbReference type="EC" id="4.2.1.75" evidence="3 9"/>
<evidence type="ECO:0000313" key="12">
    <source>
        <dbReference type="Proteomes" id="UP000233343"/>
    </source>
</evidence>
<dbReference type="InterPro" id="IPR003754">
    <property type="entry name" value="4pyrrol_synth_uPrphyn_synth"/>
</dbReference>
<evidence type="ECO:0000256" key="8">
    <source>
        <dbReference type="ARBA" id="ARBA00048617"/>
    </source>
</evidence>
<evidence type="ECO:0000256" key="3">
    <source>
        <dbReference type="ARBA" id="ARBA00013109"/>
    </source>
</evidence>
<evidence type="ECO:0000259" key="10">
    <source>
        <dbReference type="Pfam" id="PF02602"/>
    </source>
</evidence>
<evidence type="ECO:0000256" key="7">
    <source>
        <dbReference type="ARBA" id="ARBA00040167"/>
    </source>
</evidence>
<dbReference type="SUPFAM" id="SSF69618">
    <property type="entry name" value="HemD-like"/>
    <property type="match status" value="1"/>
</dbReference>
<gene>
    <name evidence="11" type="ORF">CWS20_06280</name>
</gene>
<proteinExistence type="inferred from homology"/>
<dbReference type="EMBL" id="PISD01000011">
    <property type="protein sequence ID" value="PKG29882.1"/>
    <property type="molecule type" value="Genomic_DNA"/>
</dbReference>
<organism evidence="11 12">
    <name type="scientific">Cytobacillus horneckiae</name>
    <dbReference type="NCBI Taxonomy" id="549687"/>
    <lineage>
        <taxon>Bacteria</taxon>
        <taxon>Bacillati</taxon>
        <taxon>Bacillota</taxon>
        <taxon>Bacilli</taxon>
        <taxon>Bacillales</taxon>
        <taxon>Bacillaceae</taxon>
        <taxon>Cytobacillus</taxon>
    </lineage>
</organism>
<comment type="caution">
    <text evidence="11">The sequence shown here is derived from an EMBL/GenBank/DDBJ whole genome shotgun (WGS) entry which is preliminary data.</text>
</comment>
<evidence type="ECO:0000256" key="6">
    <source>
        <dbReference type="ARBA" id="ARBA00037589"/>
    </source>
</evidence>
<keyword evidence="12" id="KW-1185">Reference proteome</keyword>
<keyword evidence="5 9" id="KW-0627">Porphyrin biosynthesis</keyword>